<evidence type="ECO:0000256" key="1">
    <source>
        <dbReference type="ARBA" id="ARBA00001962"/>
    </source>
</evidence>
<dbReference type="PANTHER" id="PTHR43756">
    <property type="entry name" value="CHOLINE MONOOXYGENASE, CHLOROPLASTIC"/>
    <property type="match status" value="1"/>
</dbReference>
<dbReference type="Pfam" id="PF00848">
    <property type="entry name" value="Ring_hydroxyl_A"/>
    <property type="match status" value="1"/>
</dbReference>
<keyword evidence="3" id="KW-0479">Metal-binding</keyword>
<proteinExistence type="predicted"/>
<feature type="domain" description="Rieske" evidence="7">
    <location>
        <begin position="50"/>
        <end position="159"/>
    </location>
</feature>
<gene>
    <name evidence="8" type="ORF">METZ01_LOCUS47002</name>
</gene>
<dbReference type="PANTHER" id="PTHR43756:SF5">
    <property type="entry name" value="CHOLINE MONOOXYGENASE, CHLOROPLASTIC"/>
    <property type="match status" value="1"/>
</dbReference>
<keyword evidence="4" id="KW-0560">Oxidoreductase</keyword>
<dbReference type="InterPro" id="IPR015879">
    <property type="entry name" value="Ring_hydroxy_dOase_asu_C_dom"/>
</dbReference>
<dbReference type="InterPro" id="IPR036922">
    <property type="entry name" value="Rieske_2Fe-2S_sf"/>
</dbReference>
<dbReference type="GO" id="GO:0051537">
    <property type="term" value="F:2 iron, 2 sulfur cluster binding"/>
    <property type="evidence" value="ECO:0007669"/>
    <property type="project" value="UniProtKB-KW"/>
</dbReference>
<keyword evidence="2" id="KW-0001">2Fe-2S</keyword>
<evidence type="ECO:0000256" key="5">
    <source>
        <dbReference type="ARBA" id="ARBA00023004"/>
    </source>
</evidence>
<evidence type="ECO:0000256" key="2">
    <source>
        <dbReference type="ARBA" id="ARBA00022714"/>
    </source>
</evidence>
<protein>
    <recommendedName>
        <fullName evidence="7">Rieske domain-containing protein</fullName>
    </recommendedName>
</protein>
<organism evidence="8">
    <name type="scientific">marine metagenome</name>
    <dbReference type="NCBI Taxonomy" id="408172"/>
    <lineage>
        <taxon>unclassified sequences</taxon>
        <taxon>metagenomes</taxon>
        <taxon>ecological metagenomes</taxon>
    </lineage>
</organism>
<dbReference type="GO" id="GO:0016491">
    <property type="term" value="F:oxidoreductase activity"/>
    <property type="evidence" value="ECO:0007669"/>
    <property type="project" value="UniProtKB-KW"/>
</dbReference>
<keyword evidence="5" id="KW-0408">Iron</keyword>
<dbReference type="Pfam" id="PF00355">
    <property type="entry name" value="Rieske"/>
    <property type="match status" value="1"/>
</dbReference>
<dbReference type="PROSITE" id="PS51296">
    <property type="entry name" value="RIESKE"/>
    <property type="match status" value="1"/>
</dbReference>
<evidence type="ECO:0000313" key="8">
    <source>
        <dbReference type="EMBL" id="SUZ94148.1"/>
    </source>
</evidence>
<dbReference type="AlphaFoldDB" id="A0A381RT32"/>
<dbReference type="InterPro" id="IPR017941">
    <property type="entry name" value="Rieske_2Fe-2S"/>
</dbReference>
<dbReference type="SUPFAM" id="SSF55961">
    <property type="entry name" value="Bet v1-like"/>
    <property type="match status" value="1"/>
</dbReference>
<dbReference type="PRINTS" id="PR00090">
    <property type="entry name" value="RNGDIOXGNASE"/>
</dbReference>
<evidence type="ECO:0000259" key="7">
    <source>
        <dbReference type="PROSITE" id="PS51296"/>
    </source>
</evidence>
<evidence type="ECO:0000256" key="4">
    <source>
        <dbReference type="ARBA" id="ARBA00023002"/>
    </source>
</evidence>
<dbReference type="CDD" id="cd08884">
    <property type="entry name" value="RHO_alpha_C_GbcA-like"/>
    <property type="match status" value="1"/>
</dbReference>
<dbReference type="Gene3D" id="2.102.10.10">
    <property type="entry name" value="Rieske [2Fe-2S] iron-sulphur domain"/>
    <property type="match status" value="1"/>
</dbReference>
<dbReference type="SUPFAM" id="SSF50022">
    <property type="entry name" value="ISP domain"/>
    <property type="match status" value="1"/>
</dbReference>
<dbReference type="EMBL" id="UINC01002208">
    <property type="protein sequence ID" value="SUZ94148.1"/>
    <property type="molecule type" value="Genomic_DNA"/>
</dbReference>
<keyword evidence="6" id="KW-0411">Iron-sulfur</keyword>
<comment type="cofactor">
    <cofactor evidence="1">
        <name>Fe cation</name>
        <dbReference type="ChEBI" id="CHEBI:24875"/>
    </cofactor>
</comment>
<sequence>MSESKPNLLSLADIEETRRPFVEARPLPGPPYRDPRIFSAEIETLFLNMWLCVGHQSGLASSGDYLMREVGDESVIVMRGDDGTIRAFHNVCRHRGTRLLDDAVGTVPACISCPYHSWTYGLDGKLLTAPLMDEVEGFDKTDYALCPVRCETWNGFVFISFDPDAVALVECLAGLPDFSRFGMDRLGLGARHEYEIAANWKLVCENYGECYHCPTNHPQLNPVSHFRSGGDSFEGDYFCGGPMRLNDGCMTMTLTGQTTRDPIVGLDSDDLRLVHYFNIYPAFLLSLHPDYVLTHTIWPSAADRSVIRCEWLFAPEAIDRSDFDPSDAVDFWHVTNEQDWAICERAQKGVQSRSYRPGRYQSLEKTIYFFDNWYLRFMETVLSGNCNGDNG</sequence>
<accession>A0A381RT32</accession>
<evidence type="ECO:0000256" key="6">
    <source>
        <dbReference type="ARBA" id="ARBA00023014"/>
    </source>
</evidence>
<dbReference type="Gene3D" id="3.90.380.10">
    <property type="entry name" value="Naphthalene 1,2-dioxygenase Alpha Subunit, Chain A, domain 1"/>
    <property type="match status" value="1"/>
</dbReference>
<name>A0A381RT32_9ZZZZ</name>
<evidence type="ECO:0000256" key="3">
    <source>
        <dbReference type="ARBA" id="ARBA00022723"/>
    </source>
</evidence>
<dbReference type="CDD" id="cd03469">
    <property type="entry name" value="Rieske_RO_Alpha_N"/>
    <property type="match status" value="1"/>
</dbReference>
<dbReference type="GO" id="GO:0005506">
    <property type="term" value="F:iron ion binding"/>
    <property type="evidence" value="ECO:0007669"/>
    <property type="project" value="InterPro"/>
</dbReference>
<dbReference type="InterPro" id="IPR001663">
    <property type="entry name" value="Rng_hydr_dOase-A"/>
</dbReference>
<reference evidence="8" key="1">
    <citation type="submission" date="2018-05" db="EMBL/GenBank/DDBJ databases">
        <authorList>
            <person name="Lanie J.A."/>
            <person name="Ng W.-L."/>
            <person name="Kazmierczak K.M."/>
            <person name="Andrzejewski T.M."/>
            <person name="Davidsen T.M."/>
            <person name="Wayne K.J."/>
            <person name="Tettelin H."/>
            <person name="Glass J.I."/>
            <person name="Rusch D."/>
            <person name="Podicherti R."/>
            <person name="Tsui H.-C.T."/>
            <person name="Winkler M.E."/>
        </authorList>
    </citation>
    <scope>NUCLEOTIDE SEQUENCE</scope>
</reference>